<accession>N6SYG1</accession>
<dbReference type="HOGENOM" id="CLU_1671131_0_0_1"/>
<reference evidence="5 6" key="1">
    <citation type="journal article" date="2013" name="Genome Biol.">
        <title>Draft genome of the mountain pine beetle, Dendroctonus ponderosae Hopkins, a major forest pest.</title>
        <authorList>
            <person name="Keeling C.I."/>
            <person name="Yuen M.M."/>
            <person name="Liao N.Y."/>
            <person name="Docking T.R."/>
            <person name="Chan S.K."/>
            <person name="Taylor G.A."/>
            <person name="Palmquist D.L."/>
            <person name="Jackman S.D."/>
            <person name="Nguyen A."/>
            <person name="Li M."/>
            <person name="Henderson H."/>
            <person name="Janes J.K."/>
            <person name="Zhao Y."/>
            <person name="Pandoh P."/>
            <person name="Moore R."/>
            <person name="Sperling F.A."/>
            <person name="Huber D.P."/>
            <person name="Birol I."/>
            <person name="Jones S.J."/>
            <person name="Bohlmann J."/>
        </authorList>
    </citation>
    <scope>NUCLEOTIDE SEQUENCE</scope>
</reference>
<evidence type="ECO:0008006" key="7">
    <source>
        <dbReference type="Google" id="ProtNLM"/>
    </source>
</evidence>
<evidence type="ECO:0000313" key="4">
    <source>
        <dbReference type="EnsemblMetazoa" id="XP_019767620.1"/>
    </source>
</evidence>
<dbReference type="AlphaFoldDB" id="N6SYG1"/>
<dbReference type="EMBL" id="KB741211">
    <property type="protein sequence ID" value="ENN72824.1"/>
    <property type="molecule type" value="Genomic_DNA"/>
</dbReference>
<dbReference type="Proteomes" id="UP000019118">
    <property type="component" value="Unassembled WGS sequence"/>
</dbReference>
<evidence type="ECO:0000313" key="3">
    <source>
        <dbReference type="EMBL" id="ERL90957.1"/>
    </source>
</evidence>
<dbReference type="Proteomes" id="UP000030742">
    <property type="component" value="Unassembled WGS sequence"/>
</dbReference>
<proteinExistence type="predicted"/>
<evidence type="ECO:0000313" key="6">
    <source>
        <dbReference type="Proteomes" id="UP000030742"/>
    </source>
</evidence>
<dbReference type="KEGG" id="dpa:109542726"/>
<feature type="non-terminal residue" evidence="2">
    <location>
        <position position="1"/>
    </location>
</feature>
<dbReference type="EMBL" id="KB632263">
    <property type="protein sequence ID" value="ERL90957.1"/>
    <property type="molecule type" value="Genomic_DNA"/>
</dbReference>
<dbReference type="EnsemblMetazoa" id="XM_019912061.1">
    <property type="protein sequence ID" value="XP_019767620.1"/>
    <property type="gene ID" value="LOC109542726"/>
</dbReference>
<feature type="chain" id="PRO_5010971660" description="MD-2-related lipid-recognition domain-containing protein" evidence="1">
    <location>
        <begin position="23"/>
        <end position="158"/>
    </location>
</feature>
<protein>
    <recommendedName>
        <fullName evidence="7">MD-2-related lipid-recognition domain-containing protein</fullName>
    </recommendedName>
</protein>
<name>N6SYG1_DENPD</name>
<sequence>MIVKDIFWLAFAVSTLIHAVFADIDFFSCGGSRVRYVYIRDCLQTPCAIRMGDTIQAHIIPENIDTPVLQTNVEAGLIQVGAYFAQTAVCLNPCISSCTLTPAAETSAEPSEPKFDLNITISNSLIQLPSTLRINTRYIDYLGQSSRFCIEVSTTVIR</sequence>
<evidence type="ECO:0000256" key="1">
    <source>
        <dbReference type="SAM" id="SignalP"/>
    </source>
</evidence>
<feature type="signal peptide" evidence="1">
    <location>
        <begin position="1"/>
        <end position="22"/>
    </location>
</feature>
<keyword evidence="1" id="KW-0732">Signal</keyword>
<evidence type="ECO:0000313" key="2">
    <source>
        <dbReference type="EMBL" id="ENN72824.1"/>
    </source>
</evidence>
<keyword evidence="5" id="KW-1185">Reference proteome</keyword>
<organism evidence="2">
    <name type="scientific">Dendroctonus ponderosae</name>
    <name type="common">Mountain pine beetle</name>
    <dbReference type="NCBI Taxonomy" id="77166"/>
    <lineage>
        <taxon>Eukaryota</taxon>
        <taxon>Metazoa</taxon>
        <taxon>Ecdysozoa</taxon>
        <taxon>Arthropoda</taxon>
        <taxon>Hexapoda</taxon>
        <taxon>Insecta</taxon>
        <taxon>Pterygota</taxon>
        <taxon>Neoptera</taxon>
        <taxon>Endopterygota</taxon>
        <taxon>Coleoptera</taxon>
        <taxon>Polyphaga</taxon>
        <taxon>Cucujiformia</taxon>
        <taxon>Curculionidae</taxon>
        <taxon>Scolytinae</taxon>
        <taxon>Dendroctonus</taxon>
    </lineage>
</organism>
<evidence type="ECO:0000313" key="5">
    <source>
        <dbReference type="Proteomes" id="UP000019118"/>
    </source>
</evidence>
<gene>
    <name evidence="4" type="primary">109542726</name>
    <name evidence="3" type="ORF">D910_08299</name>
    <name evidence="2" type="ORF">YQE_10627</name>
</gene>
<reference evidence="4" key="2">
    <citation type="submission" date="2024-08" db="UniProtKB">
        <authorList>
            <consortium name="EnsemblMetazoa"/>
        </authorList>
    </citation>
    <scope>IDENTIFICATION</scope>
</reference>